<name>A0A875RVN0_EENNA</name>
<dbReference type="OrthoDB" id="5963193at2759"/>
<feature type="signal peptide" evidence="7">
    <location>
        <begin position="1"/>
        <end position="21"/>
    </location>
</feature>
<reference evidence="8" key="1">
    <citation type="submission" date="2020-10" db="EMBL/GenBank/DDBJ databases">
        <authorList>
            <person name="Roach M.J.R."/>
        </authorList>
    </citation>
    <scope>NUCLEOTIDE SEQUENCE</scope>
    <source>
        <strain evidence="8">CBS 1945</strain>
    </source>
</reference>
<evidence type="ECO:0000256" key="7">
    <source>
        <dbReference type="SAM" id="SignalP"/>
    </source>
</evidence>
<dbReference type="PANTHER" id="PTHR10383:SF9">
    <property type="entry name" value="SERINE INCORPORATOR, ISOFORM F"/>
    <property type="match status" value="1"/>
</dbReference>
<protein>
    <recommendedName>
        <fullName evidence="10">Membrane protein TMS1</fullName>
    </recommendedName>
</protein>
<dbReference type="RefSeq" id="XP_038779242.1">
    <property type="nucleotide sequence ID" value="XM_038923314.1"/>
</dbReference>
<feature type="transmembrane region" description="Helical" evidence="6">
    <location>
        <begin position="477"/>
        <end position="501"/>
    </location>
</feature>
<feature type="transmembrane region" description="Helical" evidence="6">
    <location>
        <begin position="228"/>
        <end position="251"/>
    </location>
</feature>
<feature type="chain" id="PRO_5034859401" description="Membrane protein TMS1" evidence="7">
    <location>
        <begin position="22"/>
        <end position="506"/>
    </location>
</feature>
<evidence type="ECO:0008006" key="10">
    <source>
        <dbReference type="Google" id="ProtNLM"/>
    </source>
</evidence>
<comment type="subcellular location">
    <subcellularLocation>
        <location evidence="1">Membrane</location>
        <topology evidence="1">Multi-pass membrane protein</topology>
    </subcellularLocation>
</comment>
<gene>
    <name evidence="8" type="ORF">FOA43_003036</name>
</gene>
<evidence type="ECO:0000256" key="3">
    <source>
        <dbReference type="ARBA" id="ARBA00022692"/>
    </source>
</evidence>
<dbReference type="AlphaFoldDB" id="A0A875RVN0"/>
<evidence type="ECO:0000256" key="2">
    <source>
        <dbReference type="ARBA" id="ARBA00006665"/>
    </source>
</evidence>
<dbReference type="EMBL" id="CP064814">
    <property type="protein sequence ID" value="QPG75677.1"/>
    <property type="molecule type" value="Genomic_DNA"/>
</dbReference>
<feature type="transmembrane region" description="Helical" evidence="6">
    <location>
        <begin position="289"/>
        <end position="306"/>
    </location>
</feature>
<evidence type="ECO:0000256" key="5">
    <source>
        <dbReference type="ARBA" id="ARBA00023136"/>
    </source>
</evidence>
<feature type="transmembrane region" description="Helical" evidence="6">
    <location>
        <begin position="104"/>
        <end position="120"/>
    </location>
</feature>
<keyword evidence="9" id="KW-1185">Reference proteome</keyword>
<keyword evidence="7" id="KW-0732">Signal</keyword>
<accession>A0A875RVN0</accession>
<dbReference type="GO" id="GO:0016020">
    <property type="term" value="C:membrane"/>
    <property type="evidence" value="ECO:0007669"/>
    <property type="project" value="UniProtKB-SubCell"/>
</dbReference>
<evidence type="ECO:0000313" key="9">
    <source>
        <dbReference type="Proteomes" id="UP000662931"/>
    </source>
</evidence>
<feature type="transmembrane region" description="Helical" evidence="6">
    <location>
        <begin position="132"/>
        <end position="152"/>
    </location>
</feature>
<proteinExistence type="inferred from homology"/>
<dbReference type="PANTHER" id="PTHR10383">
    <property type="entry name" value="SERINE INCORPORATOR"/>
    <property type="match status" value="1"/>
</dbReference>
<evidence type="ECO:0000256" key="6">
    <source>
        <dbReference type="SAM" id="Phobius"/>
    </source>
</evidence>
<dbReference type="Proteomes" id="UP000662931">
    <property type="component" value="Chromosome 3"/>
</dbReference>
<feature type="transmembrane region" description="Helical" evidence="6">
    <location>
        <begin position="437"/>
        <end position="457"/>
    </location>
</feature>
<feature type="transmembrane region" description="Helical" evidence="6">
    <location>
        <begin position="326"/>
        <end position="345"/>
    </location>
</feature>
<evidence type="ECO:0000313" key="8">
    <source>
        <dbReference type="EMBL" id="QPG75677.1"/>
    </source>
</evidence>
<dbReference type="KEGG" id="bnn:FOA43_003036"/>
<keyword evidence="5 6" id="KW-0472">Membrane</keyword>
<feature type="transmembrane region" description="Helical" evidence="6">
    <location>
        <begin position="44"/>
        <end position="63"/>
    </location>
</feature>
<evidence type="ECO:0000256" key="4">
    <source>
        <dbReference type="ARBA" id="ARBA00022989"/>
    </source>
</evidence>
<sequence>MGAIVSLPVTMAGNWLAACLGASCCSCCMNSKMNPLSQTFRSSVATRVMYAVIFCFNSIFSWLSMSHQFIDIMNKISVGPFKSATAYCREEGCTGFANVQRMNLSLGLLHLILAGVMMGVKSTSNPRSTLQNGYWMAKLMVLATFITVSYLIPDRFFVFWGNYLSIFFGTFFLGIGLILLVDFAHEWAETCLEKIDEGEIYLDAGNDDDDDDSDGVTCFQGARFWRGLLVGGTLSMYAGAILMTVVMYHYFSHNGCGMNTSFISVNLALVLLVTGISVTPVVQEYNPNAGLAQASMCCVYCTYLVFSACLSEPDDKLCNPLIRSSGTRTLTTIVGALFTFVAIAYTTTRAAGNSTFNHGNINPNYISGGNYDSVMDVITQEPRAHNAMRIDAIRQAVNEGSLPESALTDPIYYEGEDTEAAAGSGTGDNNNSMKYNYVLFHVIFFLATQYIAALLTINVESDSSKGFVPVGRTYFNTWLKVVSSWVCYLLYSWTLIAPVLFPDRFL</sequence>
<organism evidence="8 9">
    <name type="scientific">Eeniella nana</name>
    <name type="common">Yeast</name>
    <name type="synonym">Brettanomyces nanus</name>
    <dbReference type="NCBI Taxonomy" id="13502"/>
    <lineage>
        <taxon>Eukaryota</taxon>
        <taxon>Fungi</taxon>
        <taxon>Dikarya</taxon>
        <taxon>Ascomycota</taxon>
        <taxon>Saccharomycotina</taxon>
        <taxon>Pichiomycetes</taxon>
        <taxon>Pichiales</taxon>
        <taxon>Pichiaceae</taxon>
        <taxon>Brettanomyces</taxon>
    </lineage>
</organism>
<keyword evidence="4 6" id="KW-1133">Transmembrane helix</keyword>
<dbReference type="InterPro" id="IPR005016">
    <property type="entry name" value="TDE1/TMS"/>
</dbReference>
<feature type="transmembrane region" description="Helical" evidence="6">
    <location>
        <begin position="263"/>
        <end position="282"/>
    </location>
</feature>
<comment type="similarity">
    <text evidence="2">Belongs to the TDE1 family.</text>
</comment>
<dbReference type="GeneID" id="62196437"/>
<dbReference type="Pfam" id="PF03348">
    <property type="entry name" value="Serinc"/>
    <property type="match status" value="1"/>
</dbReference>
<feature type="transmembrane region" description="Helical" evidence="6">
    <location>
        <begin position="164"/>
        <end position="184"/>
    </location>
</feature>
<keyword evidence="3 6" id="KW-0812">Transmembrane</keyword>
<evidence type="ECO:0000256" key="1">
    <source>
        <dbReference type="ARBA" id="ARBA00004141"/>
    </source>
</evidence>